<reference evidence="4 5" key="1">
    <citation type="submission" date="2023-08" db="EMBL/GenBank/DDBJ databases">
        <title>The draft genome sequence of Paracraurococcus sp. LOR1-02.</title>
        <authorList>
            <person name="Kingkaew E."/>
            <person name="Tanasupawat S."/>
        </authorList>
    </citation>
    <scope>NUCLEOTIDE SEQUENCE [LARGE SCALE GENOMIC DNA]</scope>
    <source>
        <strain evidence="4 5">LOR1-02</strain>
    </source>
</reference>
<name>A0ABT9DT89_9PROT</name>
<dbReference type="Gene3D" id="2.40.30.70">
    <property type="entry name" value="YaeB-like"/>
    <property type="match status" value="1"/>
</dbReference>
<keyword evidence="1" id="KW-0949">S-adenosyl-L-methionine</keyword>
<dbReference type="InterPro" id="IPR036414">
    <property type="entry name" value="YaeB_N_sf"/>
</dbReference>
<comment type="caution">
    <text evidence="4">The sequence shown here is derived from an EMBL/GenBank/DDBJ whole genome shotgun (WGS) entry which is preliminary data.</text>
</comment>
<dbReference type="InterPro" id="IPR036413">
    <property type="entry name" value="YaeB-like_sf"/>
</dbReference>
<dbReference type="EMBL" id="JAUTWS010000002">
    <property type="protein sequence ID" value="MDO9707122.1"/>
    <property type="molecule type" value="Genomic_DNA"/>
</dbReference>
<proteinExistence type="inferred from homology"/>
<protein>
    <submittedName>
        <fullName evidence="4">tRNA (N6-threonylcarbamoyladenosine(37)-N6)-methyltransferase TrmO</fullName>
    </submittedName>
</protein>
<dbReference type="PROSITE" id="PS51668">
    <property type="entry name" value="TSAA_2"/>
    <property type="match status" value="1"/>
</dbReference>
<comment type="similarity">
    <text evidence="2">Belongs to the tRNA methyltransferase O family.</text>
</comment>
<evidence type="ECO:0000313" key="4">
    <source>
        <dbReference type="EMBL" id="MDO9707122.1"/>
    </source>
</evidence>
<gene>
    <name evidence="4" type="primary">tsaA</name>
    <name evidence="4" type="ORF">Q7A36_02125</name>
</gene>
<accession>A0ABT9DT89</accession>
<keyword evidence="5" id="KW-1185">Reference proteome</keyword>
<organism evidence="4 5">
    <name type="scientific">Paracraurococcus lichenis</name>
    <dbReference type="NCBI Taxonomy" id="3064888"/>
    <lineage>
        <taxon>Bacteria</taxon>
        <taxon>Pseudomonadati</taxon>
        <taxon>Pseudomonadota</taxon>
        <taxon>Alphaproteobacteria</taxon>
        <taxon>Acetobacterales</taxon>
        <taxon>Roseomonadaceae</taxon>
        <taxon>Paracraurococcus</taxon>
    </lineage>
</organism>
<feature type="domain" description="TsaA-like" evidence="3">
    <location>
        <begin position="23"/>
        <end position="152"/>
    </location>
</feature>
<dbReference type="InterPro" id="IPR040372">
    <property type="entry name" value="YaeB-like"/>
</dbReference>
<dbReference type="PANTHER" id="PTHR12818:SF0">
    <property type="entry name" value="TRNA (ADENINE(37)-N6)-METHYLTRANSFERASE"/>
    <property type="match status" value="1"/>
</dbReference>
<evidence type="ECO:0000313" key="5">
    <source>
        <dbReference type="Proteomes" id="UP001243009"/>
    </source>
</evidence>
<dbReference type="PANTHER" id="PTHR12818">
    <property type="entry name" value="TRNA (ADENINE(37)-N6)-METHYLTRANSFERASE"/>
    <property type="match status" value="1"/>
</dbReference>
<dbReference type="Proteomes" id="UP001243009">
    <property type="component" value="Unassembled WGS sequence"/>
</dbReference>
<dbReference type="SUPFAM" id="SSF118196">
    <property type="entry name" value="YaeB-like"/>
    <property type="match status" value="1"/>
</dbReference>
<dbReference type="InterPro" id="IPR023370">
    <property type="entry name" value="TrmO-like_N"/>
</dbReference>
<evidence type="ECO:0000259" key="3">
    <source>
        <dbReference type="PROSITE" id="PS51668"/>
    </source>
</evidence>
<dbReference type="RefSeq" id="WP_305101995.1">
    <property type="nucleotide sequence ID" value="NZ_JAUTWS010000002.1"/>
</dbReference>
<evidence type="ECO:0000256" key="2">
    <source>
        <dbReference type="ARBA" id="ARBA00033753"/>
    </source>
</evidence>
<evidence type="ECO:0000256" key="1">
    <source>
        <dbReference type="ARBA" id="ARBA00022691"/>
    </source>
</evidence>
<dbReference type="Pfam" id="PF01980">
    <property type="entry name" value="TrmO_N"/>
    <property type="match status" value="1"/>
</dbReference>
<dbReference type="NCBIfam" id="TIGR00104">
    <property type="entry name" value="tRNA_TsaA"/>
    <property type="match status" value="1"/>
</dbReference>
<sequence>MDWDATRPGEVEGPAPMRADAALTFIGRIRTPFATRDDCPRRGAADGPLCRIEVEAPWRPALQGLEGQRWIEVLYWMHLARRDLLVQVPRGRAPLGTFALRSPVRPNPIATSVVEVVAVEADAVLVRGLDCVDGTPLLDLKPARERDRPAPPVA</sequence>
<dbReference type="CDD" id="cd09281">
    <property type="entry name" value="UPF0066"/>
    <property type="match status" value="1"/>
</dbReference>